<dbReference type="GO" id="GO:0003723">
    <property type="term" value="F:RNA binding"/>
    <property type="evidence" value="ECO:0007669"/>
    <property type="project" value="InterPro"/>
</dbReference>
<dbReference type="InterPro" id="IPR042509">
    <property type="entry name" value="ZCCHC3"/>
</dbReference>
<proteinExistence type="predicted"/>
<dbReference type="GO" id="GO:0002218">
    <property type="term" value="P:activation of innate immune response"/>
    <property type="evidence" value="ECO:0007669"/>
    <property type="project" value="InterPro"/>
</dbReference>
<organism evidence="3 4">
    <name type="scientific">Silurus meridionalis</name>
    <name type="common">Southern catfish</name>
    <name type="synonym">Silurus soldatovi meridionalis</name>
    <dbReference type="NCBI Taxonomy" id="175797"/>
    <lineage>
        <taxon>Eukaryota</taxon>
        <taxon>Metazoa</taxon>
        <taxon>Chordata</taxon>
        <taxon>Craniata</taxon>
        <taxon>Vertebrata</taxon>
        <taxon>Euteleostomi</taxon>
        <taxon>Actinopterygii</taxon>
        <taxon>Neopterygii</taxon>
        <taxon>Teleostei</taxon>
        <taxon>Ostariophysi</taxon>
        <taxon>Siluriformes</taxon>
        <taxon>Siluridae</taxon>
        <taxon>Silurus</taxon>
    </lineage>
</organism>
<feature type="non-terminal residue" evidence="3">
    <location>
        <position position="1"/>
    </location>
</feature>
<dbReference type="PANTHER" id="PTHR22639">
    <property type="entry name" value="GAG-RELATED PROTEIN"/>
    <property type="match status" value="1"/>
</dbReference>
<keyword evidence="1" id="KW-0863">Zinc-finger</keyword>
<name>A0A8T0BBW8_SILME</name>
<evidence type="ECO:0000313" key="4">
    <source>
        <dbReference type="Proteomes" id="UP000606274"/>
    </source>
</evidence>
<gene>
    <name evidence="3" type="ORF">HF521_022234</name>
</gene>
<evidence type="ECO:0000313" key="3">
    <source>
        <dbReference type="EMBL" id="KAF7703227.1"/>
    </source>
</evidence>
<dbReference type="InterPro" id="IPR057811">
    <property type="entry name" value="RBD_ZCCHC3_2nd"/>
</dbReference>
<keyword evidence="1" id="KW-0862">Zinc</keyword>
<evidence type="ECO:0000256" key="1">
    <source>
        <dbReference type="PROSITE-ProRule" id="PRU00047"/>
    </source>
</evidence>
<accession>A0A8T0BBW8</accession>
<dbReference type="GO" id="GO:0008270">
    <property type="term" value="F:zinc ion binding"/>
    <property type="evidence" value="ECO:0007669"/>
    <property type="project" value="UniProtKB-KW"/>
</dbReference>
<reference evidence="3" key="1">
    <citation type="submission" date="2020-08" db="EMBL/GenBank/DDBJ databases">
        <title>Chromosome-level assembly of Southern catfish (Silurus meridionalis) provides insights into visual adaptation to the nocturnal and benthic lifestyles.</title>
        <authorList>
            <person name="Zhang Y."/>
            <person name="Wang D."/>
            <person name="Peng Z."/>
        </authorList>
    </citation>
    <scope>NUCLEOTIDE SEQUENCE</scope>
    <source>
        <strain evidence="3">SWU-2019-XX</strain>
        <tissue evidence="3">Muscle</tissue>
    </source>
</reference>
<protein>
    <recommendedName>
        <fullName evidence="2">CCHC-type domain-containing protein</fullName>
    </recommendedName>
</protein>
<dbReference type="InterPro" id="IPR036875">
    <property type="entry name" value="Znf_CCHC_sf"/>
</dbReference>
<dbReference type="SUPFAM" id="SSF57756">
    <property type="entry name" value="Retrovirus zinc finger-like domains"/>
    <property type="match status" value="1"/>
</dbReference>
<dbReference type="GO" id="GO:0003690">
    <property type="term" value="F:double-stranded DNA binding"/>
    <property type="evidence" value="ECO:0007669"/>
    <property type="project" value="InterPro"/>
</dbReference>
<dbReference type="Pfam" id="PF23057">
    <property type="entry name" value="RBD_ZCCHC3_1st"/>
    <property type="match status" value="1"/>
</dbReference>
<keyword evidence="4" id="KW-1185">Reference proteome</keyword>
<dbReference type="EMBL" id="JABFDY010000009">
    <property type="protein sequence ID" value="KAF7703227.1"/>
    <property type="molecule type" value="Genomic_DNA"/>
</dbReference>
<dbReference type="Pfam" id="PF00098">
    <property type="entry name" value="zf-CCHC"/>
    <property type="match status" value="2"/>
</dbReference>
<dbReference type="InterPro" id="IPR001878">
    <property type="entry name" value="Znf_CCHC"/>
</dbReference>
<keyword evidence="1" id="KW-0479">Metal-binding</keyword>
<dbReference type="AlphaFoldDB" id="A0A8T0BBW8"/>
<dbReference type="PANTHER" id="PTHR22639:SF3">
    <property type="entry name" value="ZINC FINGER CCHC DOMAIN-CONTAINING PROTEIN 3"/>
    <property type="match status" value="1"/>
</dbReference>
<dbReference type="PROSITE" id="PS50158">
    <property type="entry name" value="ZF_CCHC"/>
    <property type="match status" value="1"/>
</dbReference>
<evidence type="ECO:0000259" key="2">
    <source>
        <dbReference type="PROSITE" id="PS50158"/>
    </source>
</evidence>
<dbReference type="Pfam" id="PF23058">
    <property type="entry name" value="RBD_ZCCHC3_2nd"/>
    <property type="match status" value="1"/>
</dbReference>
<sequence>GEAPNRTQVGMHLLQSEWIQAVDIYSFISLPNKREHELCFFHGQTLESFINVFNTGSANGFWKNWELVTSAAHDIKHLVVKFWTARVADEDVEVYLSRFCEIIQPVQKPVDQFGIWYGVRKYKVKNHQEGELMRIPNTISMGPYNSSINYPGQIQWCFICNSTEHQAKDCDKQKCWKCGSFGHKGKECTDDGTCNLCGGTGHSYFGCPNSYSNRTR</sequence>
<feature type="domain" description="CCHC-type" evidence="2">
    <location>
        <begin position="174"/>
        <end position="190"/>
    </location>
</feature>
<dbReference type="SMART" id="SM00343">
    <property type="entry name" value="ZnF_C2HC"/>
    <property type="match status" value="3"/>
</dbReference>
<dbReference type="InterPro" id="IPR057810">
    <property type="entry name" value="RBD_ZCCHC3_1st"/>
</dbReference>
<dbReference type="Proteomes" id="UP000606274">
    <property type="component" value="Unassembled WGS sequence"/>
</dbReference>
<comment type="caution">
    <text evidence="3">The sequence shown here is derived from an EMBL/GenBank/DDBJ whole genome shotgun (WGS) entry which is preliminary data.</text>
</comment>
<dbReference type="Gene3D" id="4.10.60.10">
    <property type="entry name" value="Zinc finger, CCHC-type"/>
    <property type="match status" value="1"/>
</dbReference>
<feature type="non-terminal residue" evidence="3">
    <location>
        <position position="216"/>
    </location>
</feature>